<evidence type="ECO:0000256" key="2">
    <source>
        <dbReference type="ARBA" id="ARBA00022748"/>
    </source>
</evidence>
<keyword evidence="2" id="KW-0201">Cytochrome c-type biogenesis</keyword>
<dbReference type="Pfam" id="PF08534">
    <property type="entry name" value="Redoxin"/>
    <property type="match status" value="1"/>
</dbReference>
<comment type="caution">
    <text evidence="6">The sequence shown here is derived from an EMBL/GenBank/DDBJ whole genome shotgun (WGS) entry which is preliminary data.</text>
</comment>
<dbReference type="CDD" id="cd02966">
    <property type="entry name" value="TlpA_like_family"/>
    <property type="match status" value="1"/>
</dbReference>
<dbReference type="Proteomes" id="UP000886851">
    <property type="component" value="Unassembled WGS sequence"/>
</dbReference>
<keyword evidence="4" id="KW-0676">Redox-active center</keyword>
<dbReference type="InterPro" id="IPR050553">
    <property type="entry name" value="Thioredoxin_ResA/DsbE_sf"/>
</dbReference>
<dbReference type="EMBL" id="DXCV01000015">
    <property type="protein sequence ID" value="HIY87386.1"/>
    <property type="molecule type" value="Genomic_DNA"/>
</dbReference>
<dbReference type="SUPFAM" id="SSF52833">
    <property type="entry name" value="Thioredoxin-like"/>
    <property type="match status" value="1"/>
</dbReference>
<comment type="subcellular location">
    <subcellularLocation>
        <location evidence="1">Cell envelope</location>
    </subcellularLocation>
</comment>
<name>A0A9D2CKS2_9BACE</name>
<keyword evidence="3" id="KW-1015">Disulfide bond</keyword>
<sequence length="319" mass="36340">MKIRHGSDGGTFNLLFSKKGPYHFAQSRFLLPPKSRVTIKVTPNLQNEEGELYLFGKGSRADAEDRQMRRFVASMLEQSLDASAEDRRRYTEQSVDSCIQVVRNSKYACSAFSACYFLKNGPVGIVRQDTLDELDRFLKAKFPEYRLFGKIKPATMAAKRDGMRIQQLIQSRSDRLVQDTAVGSKLDVFFFGLDGQMISADKLPQEYVLVDFWASWCKPCQKEVPYLRAVQEKYGDRLAIYAVTIDRFPSRWKAAIERDSTQSFIHAMGASSDGFPNDRVKGLGIRSIPANFLLDKDRRIVAKNLRGEELMQVLDSLMN</sequence>
<dbReference type="PANTHER" id="PTHR42852:SF6">
    <property type="entry name" value="THIOL:DISULFIDE INTERCHANGE PROTEIN DSBE"/>
    <property type="match status" value="1"/>
</dbReference>
<dbReference type="InterPro" id="IPR013740">
    <property type="entry name" value="Redoxin"/>
</dbReference>
<gene>
    <name evidence="6" type="ORF">H9824_01620</name>
</gene>
<evidence type="ECO:0000256" key="4">
    <source>
        <dbReference type="ARBA" id="ARBA00023284"/>
    </source>
</evidence>
<evidence type="ECO:0000256" key="3">
    <source>
        <dbReference type="ARBA" id="ARBA00023157"/>
    </source>
</evidence>
<evidence type="ECO:0000313" key="7">
    <source>
        <dbReference type="Proteomes" id="UP000886851"/>
    </source>
</evidence>
<evidence type="ECO:0000259" key="5">
    <source>
        <dbReference type="PROSITE" id="PS51352"/>
    </source>
</evidence>
<dbReference type="PANTHER" id="PTHR42852">
    <property type="entry name" value="THIOL:DISULFIDE INTERCHANGE PROTEIN DSBE"/>
    <property type="match status" value="1"/>
</dbReference>
<evidence type="ECO:0000256" key="1">
    <source>
        <dbReference type="ARBA" id="ARBA00004196"/>
    </source>
</evidence>
<dbReference type="Gene3D" id="3.40.30.10">
    <property type="entry name" value="Glutaredoxin"/>
    <property type="match status" value="1"/>
</dbReference>
<protein>
    <submittedName>
        <fullName evidence="6">TlpA family protein disulfide reductase</fullName>
    </submittedName>
</protein>
<evidence type="ECO:0000313" key="6">
    <source>
        <dbReference type="EMBL" id="HIY87386.1"/>
    </source>
</evidence>
<reference evidence="6" key="2">
    <citation type="submission" date="2021-04" db="EMBL/GenBank/DDBJ databases">
        <authorList>
            <person name="Gilroy R."/>
        </authorList>
    </citation>
    <scope>NUCLEOTIDE SEQUENCE</scope>
    <source>
        <strain evidence="6">Gambia2-208</strain>
    </source>
</reference>
<dbReference type="GO" id="GO:0030313">
    <property type="term" value="C:cell envelope"/>
    <property type="evidence" value="ECO:0007669"/>
    <property type="project" value="UniProtKB-SubCell"/>
</dbReference>
<feature type="domain" description="Thioredoxin" evidence="5">
    <location>
        <begin position="175"/>
        <end position="319"/>
    </location>
</feature>
<dbReference type="PROSITE" id="PS51352">
    <property type="entry name" value="THIOREDOXIN_2"/>
    <property type="match status" value="1"/>
</dbReference>
<dbReference type="GO" id="GO:0017004">
    <property type="term" value="P:cytochrome complex assembly"/>
    <property type="evidence" value="ECO:0007669"/>
    <property type="project" value="UniProtKB-KW"/>
</dbReference>
<dbReference type="InterPro" id="IPR036249">
    <property type="entry name" value="Thioredoxin-like_sf"/>
</dbReference>
<dbReference type="InterPro" id="IPR013766">
    <property type="entry name" value="Thioredoxin_domain"/>
</dbReference>
<reference evidence="6" key="1">
    <citation type="journal article" date="2021" name="PeerJ">
        <title>Extensive microbial diversity within the chicken gut microbiome revealed by metagenomics and culture.</title>
        <authorList>
            <person name="Gilroy R."/>
            <person name="Ravi A."/>
            <person name="Getino M."/>
            <person name="Pursley I."/>
            <person name="Horton D.L."/>
            <person name="Alikhan N.F."/>
            <person name="Baker D."/>
            <person name="Gharbi K."/>
            <person name="Hall N."/>
            <person name="Watson M."/>
            <person name="Adriaenssens E.M."/>
            <person name="Foster-Nyarko E."/>
            <person name="Jarju S."/>
            <person name="Secka A."/>
            <person name="Antonio M."/>
            <person name="Oren A."/>
            <person name="Chaudhuri R.R."/>
            <person name="La Ragione R."/>
            <person name="Hildebrand F."/>
            <person name="Pallen M.J."/>
        </authorList>
    </citation>
    <scope>NUCLEOTIDE SEQUENCE</scope>
    <source>
        <strain evidence="6">Gambia2-208</strain>
    </source>
</reference>
<proteinExistence type="predicted"/>
<dbReference type="AlphaFoldDB" id="A0A9D2CKS2"/>
<organism evidence="6 7">
    <name type="scientific">Candidatus Bacteroides pullicola</name>
    <dbReference type="NCBI Taxonomy" id="2838475"/>
    <lineage>
        <taxon>Bacteria</taxon>
        <taxon>Pseudomonadati</taxon>
        <taxon>Bacteroidota</taxon>
        <taxon>Bacteroidia</taxon>
        <taxon>Bacteroidales</taxon>
        <taxon>Bacteroidaceae</taxon>
        <taxon>Bacteroides</taxon>
    </lineage>
</organism>
<accession>A0A9D2CKS2</accession>